<feature type="compositionally biased region" description="Low complexity" evidence="1">
    <location>
        <begin position="75"/>
        <end position="89"/>
    </location>
</feature>
<sequence length="180" mass="20411">MLLLKPTKLPLFTSRDWSISPTWWVRDFLLSIFSPSFISLEDSTTCSAPNGENNSPTSPDGSKSLSLTLSCTPRLETTSSERSQLSTLLQRRRRSHKLLRSKRRSRRRSTRRRMTKNLQLRLLSQSTHWPLWVLQRSQLTSGRESFPTTSSRLLSNTSGTSSTTTRTGRCGRSTTSTTTS</sequence>
<feature type="region of interest" description="Disordered" evidence="1">
    <location>
        <begin position="44"/>
        <end position="116"/>
    </location>
</feature>
<dbReference type="Proteomes" id="UP000001997">
    <property type="component" value="Unassembled WGS sequence"/>
</dbReference>
<dbReference type="InParanoid" id="A5DBD8"/>
<gene>
    <name evidence="2" type="ORF">PGUG_00593</name>
</gene>
<protein>
    <submittedName>
        <fullName evidence="2">Uncharacterized protein</fullName>
    </submittedName>
</protein>
<evidence type="ECO:0000313" key="2">
    <source>
        <dbReference type="EMBL" id="EDK36495.2"/>
    </source>
</evidence>
<feature type="compositionally biased region" description="Low complexity" evidence="1">
    <location>
        <begin position="148"/>
        <end position="180"/>
    </location>
</feature>
<dbReference type="AlphaFoldDB" id="A5DBD8"/>
<feature type="compositionally biased region" description="Basic residues" evidence="1">
    <location>
        <begin position="90"/>
        <end position="115"/>
    </location>
</feature>
<dbReference type="RefSeq" id="XP_001487216.2">
    <property type="nucleotide sequence ID" value="XM_001487166.1"/>
</dbReference>
<proteinExistence type="predicted"/>
<evidence type="ECO:0000256" key="1">
    <source>
        <dbReference type="SAM" id="MobiDB-lite"/>
    </source>
</evidence>
<dbReference type="VEuPathDB" id="FungiDB:PGUG_00593"/>
<feature type="region of interest" description="Disordered" evidence="1">
    <location>
        <begin position="143"/>
        <end position="180"/>
    </location>
</feature>
<evidence type="ECO:0000313" key="3">
    <source>
        <dbReference type="Proteomes" id="UP000001997"/>
    </source>
</evidence>
<dbReference type="KEGG" id="pgu:PGUG_00593"/>
<dbReference type="GeneID" id="5128797"/>
<name>A5DBD8_PICGU</name>
<dbReference type="EMBL" id="CH408155">
    <property type="protein sequence ID" value="EDK36495.2"/>
    <property type="molecule type" value="Genomic_DNA"/>
</dbReference>
<organism evidence="2 3">
    <name type="scientific">Meyerozyma guilliermondii (strain ATCC 6260 / CBS 566 / DSM 6381 / JCM 1539 / NBRC 10279 / NRRL Y-324)</name>
    <name type="common">Yeast</name>
    <name type="synonym">Candida guilliermondii</name>
    <dbReference type="NCBI Taxonomy" id="294746"/>
    <lineage>
        <taxon>Eukaryota</taxon>
        <taxon>Fungi</taxon>
        <taxon>Dikarya</taxon>
        <taxon>Ascomycota</taxon>
        <taxon>Saccharomycotina</taxon>
        <taxon>Pichiomycetes</taxon>
        <taxon>Debaryomycetaceae</taxon>
        <taxon>Meyerozyma</taxon>
    </lineage>
</organism>
<feature type="compositionally biased region" description="Polar residues" evidence="1">
    <location>
        <begin position="44"/>
        <end position="71"/>
    </location>
</feature>
<accession>A5DBD8</accession>
<dbReference type="HOGENOM" id="CLU_1496771_0_0_1"/>
<reference evidence="2 3" key="1">
    <citation type="journal article" date="2009" name="Nature">
        <title>Evolution of pathogenicity and sexual reproduction in eight Candida genomes.</title>
        <authorList>
            <person name="Butler G."/>
            <person name="Rasmussen M.D."/>
            <person name="Lin M.F."/>
            <person name="Santos M.A."/>
            <person name="Sakthikumar S."/>
            <person name="Munro C.A."/>
            <person name="Rheinbay E."/>
            <person name="Grabherr M."/>
            <person name="Forche A."/>
            <person name="Reedy J.L."/>
            <person name="Agrafioti I."/>
            <person name="Arnaud M.B."/>
            <person name="Bates S."/>
            <person name="Brown A.J."/>
            <person name="Brunke S."/>
            <person name="Costanzo M.C."/>
            <person name="Fitzpatrick D.A."/>
            <person name="de Groot P.W."/>
            <person name="Harris D."/>
            <person name="Hoyer L.L."/>
            <person name="Hube B."/>
            <person name="Klis F.M."/>
            <person name="Kodira C."/>
            <person name="Lennard N."/>
            <person name="Logue M.E."/>
            <person name="Martin R."/>
            <person name="Neiman A.M."/>
            <person name="Nikolaou E."/>
            <person name="Quail M.A."/>
            <person name="Quinn J."/>
            <person name="Santos M.C."/>
            <person name="Schmitzberger F.F."/>
            <person name="Sherlock G."/>
            <person name="Shah P."/>
            <person name="Silverstein K.A."/>
            <person name="Skrzypek M.S."/>
            <person name="Soll D."/>
            <person name="Staggs R."/>
            <person name="Stansfield I."/>
            <person name="Stumpf M.P."/>
            <person name="Sudbery P.E."/>
            <person name="Srikantha T."/>
            <person name="Zeng Q."/>
            <person name="Berman J."/>
            <person name="Berriman M."/>
            <person name="Heitman J."/>
            <person name="Gow N.A."/>
            <person name="Lorenz M.C."/>
            <person name="Birren B.W."/>
            <person name="Kellis M."/>
            <person name="Cuomo C.A."/>
        </authorList>
    </citation>
    <scope>NUCLEOTIDE SEQUENCE [LARGE SCALE GENOMIC DNA]</scope>
    <source>
        <strain evidence="3">ATCC 6260 / CBS 566 / DSM 6381 / JCM 1539 / NBRC 10279 / NRRL Y-324</strain>
    </source>
</reference>
<keyword evidence="3" id="KW-1185">Reference proteome</keyword>